<evidence type="ECO:0000313" key="4">
    <source>
        <dbReference type="EMBL" id="KAJ6443681.1"/>
    </source>
</evidence>
<organism evidence="4 5">
    <name type="scientific">Purpureocillium lavendulum</name>
    <dbReference type="NCBI Taxonomy" id="1247861"/>
    <lineage>
        <taxon>Eukaryota</taxon>
        <taxon>Fungi</taxon>
        <taxon>Dikarya</taxon>
        <taxon>Ascomycota</taxon>
        <taxon>Pezizomycotina</taxon>
        <taxon>Sordariomycetes</taxon>
        <taxon>Hypocreomycetidae</taxon>
        <taxon>Hypocreales</taxon>
        <taxon>Ophiocordycipitaceae</taxon>
        <taxon>Purpureocillium</taxon>
    </lineage>
</organism>
<dbReference type="Pfam" id="PF11885">
    <property type="entry name" value="DUF3405"/>
    <property type="match status" value="1"/>
</dbReference>
<feature type="compositionally biased region" description="Acidic residues" evidence="1">
    <location>
        <begin position="206"/>
        <end position="221"/>
    </location>
</feature>
<dbReference type="GO" id="GO:0006820">
    <property type="term" value="P:monoatomic anion transport"/>
    <property type="evidence" value="ECO:0007669"/>
    <property type="project" value="InterPro"/>
</dbReference>
<evidence type="ECO:0000259" key="3">
    <source>
        <dbReference type="Pfam" id="PF00955"/>
    </source>
</evidence>
<protein>
    <submittedName>
        <fullName evidence="4">Major facilitator superfamily transporter</fullName>
    </submittedName>
</protein>
<feature type="region of interest" description="Disordered" evidence="1">
    <location>
        <begin position="203"/>
        <end position="227"/>
    </location>
</feature>
<keyword evidence="2" id="KW-0812">Transmembrane</keyword>
<feature type="transmembrane region" description="Helical" evidence="2">
    <location>
        <begin position="173"/>
        <end position="192"/>
    </location>
</feature>
<evidence type="ECO:0000256" key="2">
    <source>
        <dbReference type="SAM" id="Phobius"/>
    </source>
</evidence>
<keyword evidence="2" id="KW-0472">Membrane</keyword>
<keyword evidence="5" id="KW-1185">Reference proteome</keyword>
<gene>
    <name evidence="4" type="ORF">O9K51_04860</name>
</gene>
<dbReference type="InterPro" id="IPR011531">
    <property type="entry name" value="HCO3_transpt-like_TM_dom"/>
</dbReference>
<dbReference type="Pfam" id="PF00955">
    <property type="entry name" value="HCO3_cotransp"/>
    <property type="match status" value="1"/>
</dbReference>
<dbReference type="InterPro" id="IPR000540">
    <property type="entry name" value="Flag_MotA_CS"/>
</dbReference>
<dbReference type="AlphaFoldDB" id="A0AB34FZA5"/>
<comment type="caution">
    <text evidence="4">The sequence shown here is derived from an EMBL/GenBank/DDBJ whole genome shotgun (WGS) entry which is preliminary data.</text>
</comment>
<name>A0AB34FZA5_9HYPO</name>
<dbReference type="PANTHER" id="PTHR36205:SF2">
    <property type="entry name" value="MAJOR FACILITATOR SUPERFAMILY TRANSPORTER"/>
    <property type="match status" value="1"/>
</dbReference>
<keyword evidence="2" id="KW-1133">Transmembrane helix</keyword>
<feature type="transmembrane region" description="Helical" evidence="2">
    <location>
        <begin position="128"/>
        <end position="153"/>
    </location>
</feature>
<feature type="transmembrane region" description="Helical" evidence="2">
    <location>
        <begin position="28"/>
        <end position="47"/>
    </location>
</feature>
<dbReference type="GO" id="GO:0016020">
    <property type="term" value="C:membrane"/>
    <property type="evidence" value="ECO:0007669"/>
    <property type="project" value="InterPro"/>
</dbReference>
<evidence type="ECO:0000256" key="1">
    <source>
        <dbReference type="SAM" id="MobiDB-lite"/>
    </source>
</evidence>
<evidence type="ECO:0000313" key="5">
    <source>
        <dbReference type="Proteomes" id="UP001163105"/>
    </source>
</evidence>
<feature type="region of interest" description="Disordered" evidence="1">
    <location>
        <begin position="385"/>
        <end position="441"/>
    </location>
</feature>
<dbReference type="Proteomes" id="UP001163105">
    <property type="component" value="Unassembled WGS sequence"/>
</dbReference>
<dbReference type="EMBL" id="JAQHRD010000003">
    <property type="protein sequence ID" value="KAJ6443681.1"/>
    <property type="molecule type" value="Genomic_DNA"/>
</dbReference>
<dbReference type="InterPro" id="IPR021822">
    <property type="entry name" value="DUF3405"/>
</dbReference>
<dbReference type="PANTHER" id="PTHR36205">
    <property type="entry name" value="CHROMOSOME 19, WHOLE GENOME SHOTGUN SEQUENCE"/>
    <property type="match status" value="1"/>
</dbReference>
<feature type="transmembrane region" description="Helical" evidence="2">
    <location>
        <begin position="102"/>
        <end position="122"/>
    </location>
</feature>
<feature type="domain" description="Bicarbonate transporter-like transmembrane" evidence="3">
    <location>
        <begin position="2"/>
        <end position="185"/>
    </location>
</feature>
<sequence>MLLFYYDHNVSSIAAQSRRFPLRKPGGFHWDFFLLGCTTLVAAVLGLPMPNGLVPQAPVHTDSLTVYETELKVITTSASHPPEIRRPIISARAVVEQRVSHFLMGLALVGTMTGPLLTVLHAMPLATFAGVFFVVGWGPIESNGILSKLMFLLAENRFIQRDEPLLQVRRRKIVLYIGLQILAVSACVDAVWNISIDDLRHWKDPDDQEDPNDVLPGDELDGASRTPADVARLQHEKDQRKLWRHAYKSTAGLQTSDLIYGNTLQSLDFKETQSGMHSEKLGTEAKAPMSFATERPFSYNPYPRYNGVEWDLLVFKGRPTKWPSPKFGSYDLLGMDPNICWERETRLGPYKKPRWSGLTNSLKWGALQRQCLMLNSQRFDLTKLHRNERPTTYSEAANLAGKPPQPKDKDEERVAKKTKTDGDAAGAPTWSKSPLDIKSRNSTTEKQTAILLRSYTGMQYTENDRRVIRALVSELSLRTGGEYMVFLLIHSKDKSLRISDDSKLYQKVLRDNVPAEFRDMAILWSDEEISRLYPELKDEDAKSVHYGQWLCVQKFSNDHPQFDFIWNWEMDFRFTGHHYDLLSNLDAFARKQPRKYLWERNERWYIPSYHGDYDTAFRTEVARTHGNDTVWGPPKLPFISPVGPQPPVESPSEDDYIWGIGEDADLITVGPIFDPKNSQWIMSNDIWGQYPFSTGSRLSTPLIPFIWIGIGPAKC</sequence>
<accession>A0AB34FZA5</accession>
<proteinExistence type="predicted"/>
<reference evidence="4" key="1">
    <citation type="submission" date="2023-01" db="EMBL/GenBank/DDBJ databases">
        <title>The growth and conidiation of Purpureocillium lavendulum are regulated by nitrogen source and histone H3K14 acetylation.</title>
        <authorList>
            <person name="Tang P."/>
            <person name="Han J."/>
            <person name="Zhang C."/>
            <person name="Tang P."/>
            <person name="Qi F."/>
            <person name="Zhang K."/>
            <person name="Liang L."/>
        </authorList>
    </citation>
    <scope>NUCLEOTIDE SEQUENCE</scope>
    <source>
        <strain evidence="4">YMF1.00683</strain>
    </source>
</reference>
<dbReference type="PROSITE" id="PS01307">
    <property type="entry name" value="MOTA"/>
    <property type="match status" value="1"/>
</dbReference>
<feature type="compositionally biased region" description="Basic and acidic residues" evidence="1">
    <location>
        <begin position="405"/>
        <end position="422"/>
    </location>
</feature>